<proteinExistence type="predicted"/>
<dbReference type="Proteomes" id="UP000321306">
    <property type="component" value="Unassembled WGS sequence"/>
</dbReference>
<keyword evidence="4" id="KW-1185">Reference proteome</keyword>
<feature type="compositionally biased region" description="Basic and acidic residues" evidence="1">
    <location>
        <begin position="23"/>
        <end position="36"/>
    </location>
</feature>
<feature type="transmembrane region" description="Helical" evidence="2">
    <location>
        <begin position="88"/>
        <end position="108"/>
    </location>
</feature>
<dbReference type="EMBL" id="BJXB01000001">
    <property type="protein sequence ID" value="GEM44810.1"/>
    <property type="molecule type" value="Genomic_DNA"/>
</dbReference>
<dbReference type="AlphaFoldDB" id="A0A511MW77"/>
<feature type="region of interest" description="Disordered" evidence="1">
    <location>
        <begin position="23"/>
        <end position="45"/>
    </location>
</feature>
<accession>A0A511MW77</accession>
<keyword evidence="2" id="KW-1133">Transmembrane helix</keyword>
<organism evidence="3 4">
    <name type="scientific">Deinococcus cellulosilyticus (strain DSM 18568 / NBRC 106333 / KACC 11606 / 5516J-15)</name>
    <dbReference type="NCBI Taxonomy" id="1223518"/>
    <lineage>
        <taxon>Bacteria</taxon>
        <taxon>Thermotogati</taxon>
        <taxon>Deinococcota</taxon>
        <taxon>Deinococci</taxon>
        <taxon>Deinococcales</taxon>
        <taxon>Deinococcaceae</taxon>
        <taxon>Deinococcus</taxon>
    </lineage>
</organism>
<gene>
    <name evidence="3" type="ORF">DC3_04450</name>
</gene>
<reference evidence="3 4" key="1">
    <citation type="submission" date="2019-07" db="EMBL/GenBank/DDBJ databases">
        <title>Whole genome shotgun sequence of Deinococcus cellulosilyticus NBRC 106333.</title>
        <authorList>
            <person name="Hosoyama A."/>
            <person name="Uohara A."/>
            <person name="Ohji S."/>
            <person name="Ichikawa N."/>
        </authorList>
    </citation>
    <scope>NUCLEOTIDE SEQUENCE [LARGE SCALE GENOMIC DNA]</scope>
    <source>
        <strain evidence="3 4">NBRC 106333</strain>
    </source>
</reference>
<evidence type="ECO:0000313" key="4">
    <source>
        <dbReference type="Proteomes" id="UP000321306"/>
    </source>
</evidence>
<evidence type="ECO:0000256" key="1">
    <source>
        <dbReference type="SAM" id="MobiDB-lite"/>
    </source>
</evidence>
<keyword evidence="2" id="KW-0812">Transmembrane</keyword>
<sequence length="113" mass="13169">MWPAGARTASGDVQERLNRIAYPEKDKVSRPREPDSRGFAFGRQHVTATDEQERIRVLEEKVQELREWRLAKELAEKYNREMRPKRKINWNTVFTVGAYILLALSQLLTGKGN</sequence>
<comment type="caution">
    <text evidence="3">The sequence shown here is derived from an EMBL/GenBank/DDBJ whole genome shotgun (WGS) entry which is preliminary data.</text>
</comment>
<evidence type="ECO:0000313" key="3">
    <source>
        <dbReference type="EMBL" id="GEM44810.1"/>
    </source>
</evidence>
<keyword evidence="2" id="KW-0472">Membrane</keyword>
<evidence type="ECO:0000256" key="2">
    <source>
        <dbReference type="SAM" id="Phobius"/>
    </source>
</evidence>
<protein>
    <submittedName>
        <fullName evidence="3">Uncharacterized protein</fullName>
    </submittedName>
</protein>
<name>A0A511MW77_DEIC1</name>